<feature type="transmembrane region" description="Helical" evidence="1">
    <location>
        <begin position="264"/>
        <end position="280"/>
    </location>
</feature>
<protein>
    <submittedName>
        <fullName evidence="2">Uncharacterized protein</fullName>
    </submittedName>
</protein>
<dbReference type="AlphaFoldDB" id="A0AAU7T7N9"/>
<dbReference type="RefSeq" id="WP_350275700.1">
    <property type="nucleotide sequence ID" value="NZ_CP158165.1"/>
</dbReference>
<evidence type="ECO:0000256" key="1">
    <source>
        <dbReference type="SAM" id="Phobius"/>
    </source>
</evidence>
<accession>A0AAU7T7N9</accession>
<reference evidence="2" key="1">
    <citation type="submission" date="2024-06" db="EMBL/GenBank/DDBJ databases">
        <title>Kribbella sp. strain HUAS MG21 genome sequences.</title>
        <authorList>
            <person name="Mo P."/>
        </authorList>
    </citation>
    <scope>NUCLEOTIDE SEQUENCE</scope>
    <source>
        <strain evidence="2">HUAS MG21</strain>
    </source>
</reference>
<gene>
    <name evidence="2" type="ORF">ABN611_30380</name>
</gene>
<feature type="transmembrane region" description="Helical" evidence="1">
    <location>
        <begin position="88"/>
        <end position="108"/>
    </location>
</feature>
<proteinExistence type="predicted"/>
<keyword evidence="1" id="KW-1133">Transmembrane helix</keyword>
<feature type="transmembrane region" description="Helical" evidence="1">
    <location>
        <begin position="114"/>
        <end position="133"/>
    </location>
</feature>
<feature type="transmembrane region" description="Helical" evidence="1">
    <location>
        <begin position="224"/>
        <end position="244"/>
    </location>
</feature>
<feature type="transmembrane region" description="Helical" evidence="1">
    <location>
        <begin position="57"/>
        <end position="76"/>
    </location>
</feature>
<name>A0AAU7T7N9_9ACTN</name>
<dbReference type="EMBL" id="CP158165">
    <property type="protein sequence ID" value="XBV22861.1"/>
    <property type="molecule type" value="Genomic_DNA"/>
</dbReference>
<keyword evidence="1" id="KW-0472">Membrane</keyword>
<feature type="transmembrane region" description="Helical" evidence="1">
    <location>
        <begin position="27"/>
        <end position="45"/>
    </location>
</feature>
<keyword evidence="1" id="KW-0812">Transmembrane</keyword>
<sequence length="290" mass="29917">MTVHSPDKLRDVPRVGVPGRHTAAGRLAALAAAGALAAGCAGLLMDNPYPGAASTAAMLQGYDAVNVLVALALAAVVRPARRGRMPAVLAQASLLAYLVYTYAYYLFGTGFGDLFLLHVLVFSAGAAGLAFTVRAIDLPLTGPAATGTRSRIAAALLAVLATALAGMWVYFALDNAITGDVAGGSRLVETDTVVHLGIALDLALLVPWYATAAVLLWRHRPAGYPAAVIALVSGLLHQLSYIVALPVQVAADISGATAIDPGEPAILLLYGTALALLLTGHRRRLKEVVR</sequence>
<feature type="transmembrane region" description="Helical" evidence="1">
    <location>
        <begin position="154"/>
        <end position="173"/>
    </location>
</feature>
<feature type="transmembrane region" description="Helical" evidence="1">
    <location>
        <begin position="193"/>
        <end position="217"/>
    </location>
</feature>
<organism evidence="2">
    <name type="scientific">Kribbella sp. HUAS MG21</name>
    <dbReference type="NCBI Taxonomy" id="3160966"/>
    <lineage>
        <taxon>Bacteria</taxon>
        <taxon>Bacillati</taxon>
        <taxon>Actinomycetota</taxon>
        <taxon>Actinomycetes</taxon>
        <taxon>Propionibacteriales</taxon>
        <taxon>Kribbellaceae</taxon>
        <taxon>Kribbella</taxon>
    </lineage>
</organism>
<evidence type="ECO:0000313" key="2">
    <source>
        <dbReference type="EMBL" id="XBV22861.1"/>
    </source>
</evidence>